<evidence type="ECO:0000313" key="4">
    <source>
        <dbReference type="Proteomes" id="UP000275727"/>
    </source>
</evidence>
<reference evidence="3 5" key="2">
    <citation type="submission" date="2018-10" db="EMBL/GenBank/DDBJ databases">
        <title>Genomic Encyclopedia of Type Strains, Phase IV (KMG-IV): sequencing the most valuable type-strain genomes for metagenomic binning, comparative biology and taxonomic classification.</title>
        <authorList>
            <person name="Goeker M."/>
        </authorList>
    </citation>
    <scope>NUCLEOTIDE SEQUENCE [LARGE SCALE GENOMIC DNA]</scope>
    <source>
        <strain evidence="3 5">DSM 19791</strain>
    </source>
</reference>
<name>A0AAD1G0Z8_SPHMI</name>
<accession>A0AAD1G0Z8</accession>
<evidence type="ECO:0000313" key="5">
    <source>
        <dbReference type="Proteomes" id="UP000276029"/>
    </source>
</evidence>
<feature type="region of interest" description="Disordered" evidence="1">
    <location>
        <begin position="84"/>
        <end position="109"/>
    </location>
</feature>
<sequence length="109" mass="11350">MEARLPKLNVTRPAGCRTFSLGEAAELPADRLAHKEETVMRTVLIASALMFGVAGMANAATPAQPASAPLPVCSKTVKDHCTDAHAAKGSAHKSNAKTANTTQKSPARE</sequence>
<keyword evidence="5" id="KW-1185">Reference proteome</keyword>
<dbReference type="EMBL" id="RBWX01000007">
    <property type="protein sequence ID" value="RKS91197.1"/>
    <property type="molecule type" value="Genomic_DNA"/>
</dbReference>
<dbReference type="EMBL" id="AP018711">
    <property type="protein sequence ID" value="BBE34165.1"/>
    <property type="molecule type" value="Genomic_DNA"/>
</dbReference>
<proteinExistence type="predicted"/>
<evidence type="ECO:0000256" key="1">
    <source>
        <dbReference type="SAM" id="MobiDB-lite"/>
    </source>
</evidence>
<evidence type="ECO:0000313" key="3">
    <source>
        <dbReference type="EMBL" id="RKS91197.1"/>
    </source>
</evidence>
<dbReference type="Proteomes" id="UP000275727">
    <property type="component" value="Chromosome"/>
</dbReference>
<evidence type="ECO:0000313" key="2">
    <source>
        <dbReference type="EMBL" id="BBE34165.1"/>
    </source>
</evidence>
<gene>
    <name evidence="3" type="ORF">DFR51_0752</name>
    <name evidence="2" type="ORF">SmB9_18230</name>
</gene>
<organism evidence="2 4">
    <name type="scientific">Sphingosinicella microcystinivorans</name>
    <dbReference type="NCBI Taxonomy" id="335406"/>
    <lineage>
        <taxon>Bacteria</taxon>
        <taxon>Pseudomonadati</taxon>
        <taxon>Pseudomonadota</taxon>
        <taxon>Alphaproteobacteria</taxon>
        <taxon>Sphingomonadales</taxon>
        <taxon>Sphingosinicellaceae</taxon>
        <taxon>Sphingosinicella</taxon>
    </lineage>
</organism>
<protein>
    <submittedName>
        <fullName evidence="2">Uncharacterized protein</fullName>
    </submittedName>
</protein>
<feature type="compositionally biased region" description="Polar residues" evidence="1">
    <location>
        <begin position="96"/>
        <end position="109"/>
    </location>
</feature>
<dbReference type="KEGG" id="smic:SmB9_18230"/>
<dbReference type="Proteomes" id="UP000276029">
    <property type="component" value="Unassembled WGS sequence"/>
</dbReference>
<reference evidence="2 4" key="1">
    <citation type="submission" date="2018-06" db="EMBL/GenBank/DDBJ databases">
        <title>Complete Genome Sequence of the Microcystin-Degrading Bacterium Sphingosinicella microcystinivorans Strain B-9.</title>
        <authorList>
            <person name="Jin H."/>
            <person name="Nishizawa T."/>
            <person name="Guo Y."/>
            <person name="Nishizawa A."/>
            <person name="Park H."/>
            <person name="Kato H."/>
            <person name="Tsuji K."/>
            <person name="Harada K."/>
        </authorList>
    </citation>
    <scope>NUCLEOTIDE SEQUENCE [LARGE SCALE GENOMIC DNA]</scope>
    <source>
        <strain evidence="2 4">B9</strain>
    </source>
</reference>
<dbReference type="AlphaFoldDB" id="A0AAD1G0Z8"/>